<evidence type="ECO:0000313" key="5">
    <source>
        <dbReference type="Proteomes" id="UP000829196"/>
    </source>
</evidence>
<gene>
    <name evidence="2" type="ORF">KFK09_011377</name>
    <name evidence="3" type="ORF">KFK09_011495</name>
    <name evidence="4" type="ORF">KFK09_011496</name>
    <name evidence="1" type="ORF">KFK09_029283</name>
</gene>
<organism evidence="1 5">
    <name type="scientific">Dendrobium nobile</name>
    <name type="common">Orchid</name>
    <dbReference type="NCBI Taxonomy" id="94219"/>
    <lineage>
        <taxon>Eukaryota</taxon>
        <taxon>Viridiplantae</taxon>
        <taxon>Streptophyta</taxon>
        <taxon>Embryophyta</taxon>
        <taxon>Tracheophyta</taxon>
        <taxon>Spermatophyta</taxon>
        <taxon>Magnoliopsida</taxon>
        <taxon>Liliopsida</taxon>
        <taxon>Asparagales</taxon>
        <taxon>Orchidaceae</taxon>
        <taxon>Epidendroideae</taxon>
        <taxon>Malaxideae</taxon>
        <taxon>Dendrobiinae</taxon>
        <taxon>Dendrobium</taxon>
    </lineage>
</organism>
<protein>
    <submittedName>
        <fullName evidence="1">Uncharacterized protein</fullName>
    </submittedName>
</protein>
<sequence length="51" mass="5576">MFKQAQITSIPLNLVHSTSPQAFSHATSTAMWHGDQSTCQTKGLEGSRMVK</sequence>
<reference evidence="1" key="1">
    <citation type="journal article" date="2022" name="Front. Genet.">
        <title>Chromosome-Scale Assembly of the Dendrobium nobile Genome Provides Insights Into the Molecular Mechanism of the Biosynthesis of the Medicinal Active Ingredient of Dendrobium.</title>
        <authorList>
            <person name="Xu Q."/>
            <person name="Niu S.-C."/>
            <person name="Li K.-L."/>
            <person name="Zheng P.-J."/>
            <person name="Zhang X.-J."/>
            <person name="Jia Y."/>
            <person name="Liu Y."/>
            <person name="Niu Y.-X."/>
            <person name="Yu L.-H."/>
            <person name="Chen D.-F."/>
            <person name="Zhang G.-Q."/>
        </authorList>
    </citation>
    <scope>NUCLEOTIDE SEQUENCE</scope>
    <source>
        <tissue evidence="1">Leaf</tissue>
    </source>
</reference>
<dbReference type="EMBL" id="JAGYWB010000009">
    <property type="protein sequence ID" value="KAI0510886.1"/>
    <property type="molecule type" value="Genomic_DNA"/>
</dbReference>
<dbReference type="AlphaFoldDB" id="A0A8T3A622"/>
<comment type="caution">
    <text evidence="1">The sequence shown here is derived from an EMBL/GenBank/DDBJ whole genome shotgun (WGS) entry which is preliminary data.</text>
</comment>
<dbReference type="EMBL" id="JAGYWB010000009">
    <property type="protein sequence ID" value="KAI0510885.1"/>
    <property type="molecule type" value="Genomic_DNA"/>
</dbReference>
<dbReference type="EMBL" id="JAGYWB010000009">
    <property type="protein sequence ID" value="KAI0510768.1"/>
    <property type="molecule type" value="Genomic_DNA"/>
</dbReference>
<accession>A0A8T3A622</accession>
<keyword evidence="5" id="KW-1185">Reference proteome</keyword>
<evidence type="ECO:0000313" key="3">
    <source>
        <dbReference type="EMBL" id="KAI0510885.1"/>
    </source>
</evidence>
<proteinExistence type="predicted"/>
<evidence type="ECO:0000313" key="1">
    <source>
        <dbReference type="EMBL" id="KAI0489440.1"/>
    </source>
</evidence>
<dbReference type="Proteomes" id="UP000829196">
    <property type="component" value="Unassembled WGS sequence"/>
</dbReference>
<evidence type="ECO:0000313" key="4">
    <source>
        <dbReference type="EMBL" id="KAI0510886.1"/>
    </source>
</evidence>
<evidence type="ECO:0000313" key="2">
    <source>
        <dbReference type="EMBL" id="KAI0510768.1"/>
    </source>
</evidence>
<name>A0A8T3A622_DENNO</name>
<dbReference type="EMBL" id="JAGYWB010000019">
    <property type="protein sequence ID" value="KAI0489440.1"/>
    <property type="molecule type" value="Genomic_DNA"/>
</dbReference>